<evidence type="ECO:0000256" key="1">
    <source>
        <dbReference type="ARBA" id="ARBA00004651"/>
    </source>
</evidence>
<dbReference type="Pfam" id="PF01313">
    <property type="entry name" value="Bac_export_3"/>
    <property type="match status" value="1"/>
</dbReference>
<evidence type="ECO:0000256" key="2">
    <source>
        <dbReference type="ARBA" id="ARBA00006156"/>
    </source>
</evidence>
<reference evidence="9 10" key="1">
    <citation type="journal article" date="2014" name="Int. J. Syst. Evol. Microbiol.">
        <title>Complete genome sequence of Corynebacterium casei LMG S-19264T (=DSM 44701T), isolated from a smear-ripened cheese.</title>
        <authorList>
            <consortium name="US DOE Joint Genome Institute (JGI-PGF)"/>
            <person name="Walter F."/>
            <person name="Albersmeier A."/>
            <person name="Kalinowski J."/>
            <person name="Ruckert C."/>
        </authorList>
    </citation>
    <scope>NUCLEOTIDE SEQUENCE [LARGE SCALE GENOMIC DNA]</scope>
    <source>
        <strain evidence="9 10">NBRC 110095</strain>
    </source>
</reference>
<sequence>MDVSELMKLAQEAMVLVLLLSLPPIVAASLVGTLVSLIQALTQIQEQTLGFVLKLVAVIISLIATGHWMAAELVQLGRTVFTSI</sequence>
<organism evidence="9 10">
    <name type="scientific">Marinibactrum halimedae</name>
    <dbReference type="NCBI Taxonomy" id="1444977"/>
    <lineage>
        <taxon>Bacteria</taxon>
        <taxon>Pseudomonadati</taxon>
        <taxon>Pseudomonadota</taxon>
        <taxon>Gammaproteobacteria</taxon>
        <taxon>Cellvibrionales</taxon>
        <taxon>Cellvibrionaceae</taxon>
        <taxon>Marinibactrum</taxon>
    </lineage>
</organism>
<comment type="similarity">
    <text evidence="2">Belongs to the FliQ/MopD/SpaQ family.</text>
</comment>
<name>A0AA37T3B8_9GAMM</name>
<keyword evidence="3" id="KW-1003">Cell membrane</keyword>
<dbReference type="GO" id="GO:0005886">
    <property type="term" value="C:plasma membrane"/>
    <property type="evidence" value="ECO:0007669"/>
    <property type="project" value="UniProtKB-SubCell"/>
</dbReference>
<dbReference type="NCBIfam" id="TIGR01403">
    <property type="entry name" value="fliQ_rel_III"/>
    <property type="match status" value="1"/>
</dbReference>
<dbReference type="AlphaFoldDB" id="A0AA37T3B8"/>
<evidence type="ECO:0000256" key="6">
    <source>
        <dbReference type="ARBA" id="ARBA00023026"/>
    </source>
</evidence>
<evidence type="ECO:0000313" key="10">
    <source>
        <dbReference type="Proteomes" id="UP001156870"/>
    </source>
</evidence>
<comment type="caution">
    <text evidence="9">The sequence shown here is derived from an EMBL/GenBank/DDBJ whole genome shotgun (WGS) entry which is preliminary data.</text>
</comment>
<evidence type="ECO:0000256" key="4">
    <source>
        <dbReference type="ARBA" id="ARBA00022692"/>
    </source>
</evidence>
<feature type="transmembrane region" description="Helical" evidence="8">
    <location>
        <begin position="13"/>
        <end position="37"/>
    </location>
</feature>
<dbReference type="PIRSF" id="PIRSF004669">
    <property type="entry name" value="FliQ"/>
    <property type="match status" value="1"/>
</dbReference>
<keyword evidence="7 8" id="KW-0472">Membrane</keyword>
<accession>A0AA37T3B8</accession>
<dbReference type="PANTHER" id="PTHR34040:SF7">
    <property type="entry name" value="SURFACE PRESENTATION OF ANTIGENS PROTEIN SPAQ"/>
    <property type="match status" value="1"/>
</dbReference>
<keyword evidence="4 8" id="KW-0812">Transmembrane</keyword>
<dbReference type="EMBL" id="BSPD01000017">
    <property type="protein sequence ID" value="GLS24676.1"/>
    <property type="molecule type" value="Genomic_DNA"/>
</dbReference>
<evidence type="ECO:0000256" key="7">
    <source>
        <dbReference type="ARBA" id="ARBA00023136"/>
    </source>
</evidence>
<dbReference type="PRINTS" id="PR00952">
    <property type="entry name" value="TYPE3IMQPROT"/>
</dbReference>
<gene>
    <name evidence="9" type="ORF">GCM10007877_03900</name>
</gene>
<keyword evidence="6" id="KW-0843">Virulence</keyword>
<comment type="subcellular location">
    <subcellularLocation>
        <location evidence="1">Cell membrane</location>
        <topology evidence="1">Multi-pass membrane protein</topology>
    </subcellularLocation>
</comment>
<keyword evidence="5 8" id="KW-1133">Transmembrane helix</keyword>
<evidence type="ECO:0000256" key="3">
    <source>
        <dbReference type="ARBA" id="ARBA00022475"/>
    </source>
</evidence>
<dbReference type="PANTHER" id="PTHR34040">
    <property type="entry name" value="FLAGELLAR BIOSYNTHETIC PROTEIN FLIQ"/>
    <property type="match status" value="1"/>
</dbReference>
<dbReference type="GO" id="GO:0009306">
    <property type="term" value="P:protein secretion"/>
    <property type="evidence" value="ECO:0007669"/>
    <property type="project" value="InterPro"/>
</dbReference>
<keyword evidence="10" id="KW-1185">Reference proteome</keyword>
<dbReference type="Proteomes" id="UP001156870">
    <property type="component" value="Unassembled WGS sequence"/>
</dbReference>
<feature type="transmembrane region" description="Helical" evidence="8">
    <location>
        <begin position="49"/>
        <end position="70"/>
    </location>
</feature>
<evidence type="ECO:0000256" key="5">
    <source>
        <dbReference type="ARBA" id="ARBA00022989"/>
    </source>
</evidence>
<evidence type="ECO:0000313" key="9">
    <source>
        <dbReference type="EMBL" id="GLS24676.1"/>
    </source>
</evidence>
<dbReference type="InterPro" id="IPR002191">
    <property type="entry name" value="Bac_export_3"/>
</dbReference>
<protein>
    <submittedName>
        <fullName evidence="9">EscS/YscS/HrcS family type III secretion system export apparatus protein</fullName>
    </submittedName>
</protein>
<dbReference type="RefSeq" id="WP_284284898.1">
    <property type="nucleotide sequence ID" value="NZ_BSPD01000017.1"/>
</dbReference>
<proteinExistence type="inferred from homology"/>
<dbReference type="InterPro" id="IPR006306">
    <property type="entry name" value="T3SS_HrpO"/>
</dbReference>
<evidence type="ECO:0000256" key="8">
    <source>
        <dbReference type="SAM" id="Phobius"/>
    </source>
</evidence>